<dbReference type="Proteomes" id="UP000003374">
    <property type="component" value="Unassembled WGS sequence"/>
</dbReference>
<protein>
    <recommendedName>
        <fullName evidence="3">SCP domain-containing protein</fullName>
    </recommendedName>
</protein>
<dbReference type="eggNOG" id="COG2340">
    <property type="taxonomic scope" value="Bacteria"/>
</dbReference>
<dbReference type="GO" id="GO:0005509">
    <property type="term" value="F:calcium ion binding"/>
    <property type="evidence" value="ECO:0007669"/>
    <property type="project" value="InterPro"/>
</dbReference>
<keyword evidence="5" id="KW-1185">Reference proteome</keyword>
<dbReference type="HOGENOM" id="CLU_049309_0_0_6"/>
<reference evidence="4 5" key="1">
    <citation type="submission" date="2006-02" db="EMBL/GenBank/DDBJ databases">
        <authorList>
            <person name="Waterbury J."/>
            <person name="Ferriera S."/>
            <person name="Johnson J."/>
            <person name="Kravitz S."/>
            <person name="Halpern A."/>
            <person name="Remington K."/>
            <person name="Beeson K."/>
            <person name="Tran B."/>
            <person name="Rogers Y.-H."/>
            <person name="Friedman R."/>
            <person name="Venter J.C."/>
        </authorList>
    </citation>
    <scope>NUCLEOTIDE SEQUENCE [LARGE SCALE GENOMIC DNA]</scope>
    <source>
        <strain evidence="4 5">Nb-231</strain>
    </source>
</reference>
<dbReference type="SUPFAM" id="SSF55797">
    <property type="entry name" value="PR-1-like"/>
    <property type="match status" value="1"/>
</dbReference>
<dbReference type="PANTHER" id="PTHR31157:SF1">
    <property type="entry name" value="SCP DOMAIN-CONTAINING PROTEIN"/>
    <property type="match status" value="1"/>
</dbReference>
<dbReference type="PRINTS" id="PR00313">
    <property type="entry name" value="CABNDNGRPT"/>
</dbReference>
<dbReference type="InterPro" id="IPR014044">
    <property type="entry name" value="CAP_dom"/>
</dbReference>
<dbReference type="Gene3D" id="2.150.10.10">
    <property type="entry name" value="Serralysin-like metalloprotease, C-terminal"/>
    <property type="match status" value="1"/>
</dbReference>
<evidence type="ECO:0000256" key="2">
    <source>
        <dbReference type="SAM" id="MobiDB-lite"/>
    </source>
</evidence>
<dbReference type="OrthoDB" id="8541759at2"/>
<feature type="region of interest" description="Disordered" evidence="2">
    <location>
        <begin position="232"/>
        <end position="262"/>
    </location>
</feature>
<dbReference type="EMBL" id="AAOF01000016">
    <property type="protein sequence ID" value="EAR20796.1"/>
    <property type="molecule type" value="Genomic_DNA"/>
</dbReference>
<feature type="domain" description="SCP" evidence="3">
    <location>
        <begin position="12"/>
        <end position="142"/>
    </location>
</feature>
<dbReference type="InterPro" id="IPR018511">
    <property type="entry name" value="Hemolysin-typ_Ca-bd_CS"/>
</dbReference>
<dbReference type="Pfam" id="PF00188">
    <property type="entry name" value="CAP"/>
    <property type="match status" value="1"/>
</dbReference>
<dbReference type="AlphaFoldDB" id="A4BTX5"/>
<dbReference type="PANTHER" id="PTHR31157">
    <property type="entry name" value="SCP DOMAIN-CONTAINING PROTEIN"/>
    <property type="match status" value="1"/>
</dbReference>
<sequence>MSQANAYEQFMLELINAERTNAGVQPLAFDGDLNESSENHSSWMIETDTFSHTGANGSSPGDRMEAAGYNFTGSWAWAENIAGMSIRAPEGLQDEVQQLHNMLMNSEGHRANLLNDSYREIGIGFEVGQFDSFEGAVVTQNFARTASDSFLTGVAFDDQDGDKHYDIGEGLSGFTINAQNNLTGAVETTTTNPAGGYALELASGDYTVSFSANGFATTSFQTSIGNQNVKLDLVDPTTSGDTPISTPQPTPEPTPESTPEPQLNTITGTLTSETLHGTSGDDEIFGLGGRDRLFGNAGNDHIEGGNGNDLLWGGAGADILTGGSGRDLFVFDAPFANAEDEITDFSPIDDFILLENSIFSGLQTGRLSNSAFHIGTEAHDSTDQVIYDNQTGALYFDTDAVGGADAQQFAQLMPGLSLQNSDFFII</sequence>
<dbReference type="Gene3D" id="3.40.33.10">
    <property type="entry name" value="CAP"/>
    <property type="match status" value="1"/>
</dbReference>
<proteinExistence type="predicted"/>
<dbReference type="Pfam" id="PF13620">
    <property type="entry name" value="CarboxypepD_reg"/>
    <property type="match status" value="1"/>
</dbReference>
<gene>
    <name evidence="4" type="ORF">NB231_10984</name>
</gene>
<evidence type="ECO:0000313" key="5">
    <source>
        <dbReference type="Proteomes" id="UP000003374"/>
    </source>
</evidence>
<dbReference type="Pfam" id="PF00353">
    <property type="entry name" value="HemolysinCabind"/>
    <property type="match status" value="1"/>
</dbReference>
<evidence type="ECO:0000313" key="4">
    <source>
        <dbReference type="EMBL" id="EAR20796.1"/>
    </source>
</evidence>
<evidence type="ECO:0000256" key="1">
    <source>
        <dbReference type="ARBA" id="ARBA00022837"/>
    </source>
</evidence>
<keyword evidence="1" id="KW-0106">Calcium</keyword>
<dbReference type="STRING" id="314278.NB231_10984"/>
<dbReference type="InterPro" id="IPR035940">
    <property type="entry name" value="CAP_sf"/>
</dbReference>
<dbReference type="InterPro" id="IPR011049">
    <property type="entry name" value="Serralysin-like_metalloprot_C"/>
</dbReference>
<dbReference type="RefSeq" id="WP_005002515.1">
    <property type="nucleotide sequence ID" value="NZ_CH672427.1"/>
</dbReference>
<dbReference type="SUPFAM" id="SSF49478">
    <property type="entry name" value="Cna protein B-type domain"/>
    <property type="match status" value="1"/>
</dbReference>
<feature type="compositionally biased region" description="Pro residues" evidence="2">
    <location>
        <begin position="246"/>
        <end position="258"/>
    </location>
</feature>
<dbReference type="SUPFAM" id="SSF51120">
    <property type="entry name" value="beta-Roll"/>
    <property type="match status" value="1"/>
</dbReference>
<comment type="caution">
    <text evidence="4">The sequence shown here is derived from an EMBL/GenBank/DDBJ whole genome shotgun (WGS) entry which is preliminary data.</text>
</comment>
<dbReference type="CDD" id="cd05379">
    <property type="entry name" value="CAP_bacterial"/>
    <property type="match status" value="1"/>
</dbReference>
<name>A4BTX5_9GAMM</name>
<dbReference type="InterPro" id="IPR001343">
    <property type="entry name" value="Hemolysn_Ca-bd"/>
</dbReference>
<accession>A4BTX5</accession>
<organism evidence="4 5">
    <name type="scientific">Nitrococcus mobilis Nb-231</name>
    <dbReference type="NCBI Taxonomy" id="314278"/>
    <lineage>
        <taxon>Bacteria</taxon>
        <taxon>Pseudomonadati</taxon>
        <taxon>Pseudomonadota</taxon>
        <taxon>Gammaproteobacteria</taxon>
        <taxon>Chromatiales</taxon>
        <taxon>Ectothiorhodospiraceae</taxon>
        <taxon>Nitrococcus</taxon>
    </lineage>
</organism>
<dbReference type="PROSITE" id="PS00330">
    <property type="entry name" value="HEMOLYSIN_CALCIUM"/>
    <property type="match status" value="3"/>
</dbReference>
<dbReference type="eggNOG" id="COG2931">
    <property type="taxonomic scope" value="Bacteria"/>
</dbReference>
<evidence type="ECO:0000259" key="3">
    <source>
        <dbReference type="Pfam" id="PF00188"/>
    </source>
</evidence>